<organism evidence="3 4">
    <name type="scientific">Parascaris equorum</name>
    <name type="common">Equine roundworm</name>
    <dbReference type="NCBI Taxonomy" id="6256"/>
    <lineage>
        <taxon>Eukaryota</taxon>
        <taxon>Metazoa</taxon>
        <taxon>Ecdysozoa</taxon>
        <taxon>Nematoda</taxon>
        <taxon>Chromadorea</taxon>
        <taxon>Rhabditida</taxon>
        <taxon>Spirurina</taxon>
        <taxon>Ascaridomorpha</taxon>
        <taxon>Ascaridoidea</taxon>
        <taxon>Ascarididae</taxon>
        <taxon>Parascaris</taxon>
    </lineage>
</organism>
<name>A0A914RPM5_PAREQ</name>
<dbReference type="SUPFAM" id="SSF49899">
    <property type="entry name" value="Concanavalin A-like lectins/glucanases"/>
    <property type="match status" value="1"/>
</dbReference>
<proteinExistence type="predicted"/>
<dbReference type="Proteomes" id="UP000887564">
    <property type="component" value="Unplaced"/>
</dbReference>
<keyword evidence="3" id="KW-1185">Reference proteome</keyword>
<evidence type="ECO:0000313" key="3">
    <source>
        <dbReference type="Proteomes" id="UP000887564"/>
    </source>
</evidence>
<dbReference type="InterPro" id="IPR001791">
    <property type="entry name" value="Laminin_G"/>
</dbReference>
<accession>A0A914RPM5</accession>
<dbReference type="PROSITE" id="PS50025">
    <property type="entry name" value="LAM_G_DOMAIN"/>
    <property type="match status" value="1"/>
</dbReference>
<comment type="caution">
    <text evidence="1">Lacks conserved residue(s) required for the propagation of feature annotation.</text>
</comment>
<evidence type="ECO:0000313" key="4">
    <source>
        <dbReference type="WBParaSite" id="PEQ_0000677801-mRNA-1"/>
    </source>
</evidence>
<feature type="domain" description="Laminin G" evidence="2">
    <location>
        <begin position="1"/>
        <end position="72"/>
    </location>
</feature>
<dbReference type="Pfam" id="PF00054">
    <property type="entry name" value="Laminin_G_1"/>
    <property type="match status" value="1"/>
</dbReference>
<evidence type="ECO:0000259" key="2">
    <source>
        <dbReference type="PROSITE" id="PS50025"/>
    </source>
</evidence>
<dbReference type="InterPro" id="IPR013320">
    <property type="entry name" value="ConA-like_dom_sf"/>
</dbReference>
<sequence>MGDEWHNVRAERECITGTLYIDDNMEANGQSPIGTDAIDTQPSIYIGGLPTALVPFATKILPVCLSFCRFTS</sequence>
<reference evidence="4" key="1">
    <citation type="submission" date="2022-11" db="UniProtKB">
        <authorList>
            <consortium name="WormBaseParasite"/>
        </authorList>
    </citation>
    <scope>IDENTIFICATION</scope>
</reference>
<dbReference type="Gene3D" id="2.60.120.200">
    <property type="match status" value="1"/>
</dbReference>
<dbReference type="WBParaSite" id="PEQ_0000677801-mRNA-1">
    <property type="protein sequence ID" value="PEQ_0000677801-mRNA-1"/>
    <property type="gene ID" value="PEQ_0000677801"/>
</dbReference>
<evidence type="ECO:0000256" key="1">
    <source>
        <dbReference type="PROSITE-ProRule" id="PRU00122"/>
    </source>
</evidence>
<protein>
    <submittedName>
        <fullName evidence="4">Laminin G domain-containing protein</fullName>
    </submittedName>
</protein>
<dbReference type="AlphaFoldDB" id="A0A914RPM5"/>